<accession>A0A8C8YSD7</accession>
<dbReference type="AlphaFoldDB" id="A0A8C8YSD7"/>
<dbReference type="GeneTree" id="ENSGT01070000253911"/>
<proteinExistence type="predicted"/>
<keyword evidence="3" id="KW-1185">Reference proteome</keyword>
<evidence type="ECO:0000256" key="1">
    <source>
        <dbReference type="SAM" id="MobiDB-lite"/>
    </source>
</evidence>
<sequence length="81" mass="8686">KKVLAAQDRRSSGGGDSGGAGRGPSCRTGSSHSGLLDKWRIDDKLVKIGKWDGSAVKTFLDDSFKKILLENVKPSRNLCLV</sequence>
<evidence type="ECO:0008006" key="4">
    <source>
        <dbReference type="Google" id="ProtNLM"/>
    </source>
</evidence>
<organism evidence="2 3">
    <name type="scientific">Prolemur simus</name>
    <name type="common">Greater bamboo lemur</name>
    <name type="synonym">Hapalemur simus</name>
    <dbReference type="NCBI Taxonomy" id="1328070"/>
    <lineage>
        <taxon>Eukaryota</taxon>
        <taxon>Metazoa</taxon>
        <taxon>Chordata</taxon>
        <taxon>Craniata</taxon>
        <taxon>Vertebrata</taxon>
        <taxon>Euteleostomi</taxon>
        <taxon>Mammalia</taxon>
        <taxon>Eutheria</taxon>
        <taxon>Euarchontoglires</taxon>
        <taxon>Primates</taxon>
        <taxon>Strepsirrhini</taxon>
        <taxon>Lemuriformes</taxon>
        <taxon>Lemuridae</taxon>
        <taxon>Prolemur</taxon>
    </lineage>
</organism>
<protein>
    <recommendedName>
        <fullName evidence="4">Microsomal signal peptidase 25 kDa subunit</fullName>
    </recommendedName>
</protein>
<name>A0A8C8YSD7_PROSS</name>
<dbReference type="Ensembl" id="ENSPSMT00000009667.1">
    <property type="protein sequence ID" value="ENSPSMP00000008211.1"/>
    <property type="gene ID" value="ENSPSMG00000006066.1"/>
</dbReference>
<evidence type="ECO:0000313" key="2">
    <source>
        <dbReference type="Ensembl" id="ENSPSMP00000008211.1"/>
    </source>
</evidence>
<reference evidence="2" key="1">
    <citation type="submission" date="2025-08" db="UniProtKB">
        <authorList>
            <consortium name="Ensembl"/>
        </authorList>
    </citation>
    <scope>IDENTIFICATION</scope>
</reference>
<reference evidence="2" key="2">
    <citation type="submission" date="2025-09" db="UniProtKB">
        <authorList>
            <consortium name="Ensembl"/>
        </authorList>
    </citation>
    <scope>IDENTIFICATION</scope>
</reference>
<feature type="region of interest" description="Disordered" evidence="1">
    <location>
        <begin position="1"/>
        <end position="34"/>
    </location>
</feature>
<evidence type="ECO:0000313" key="3">
    <source>
        <dbReference type="Proteomes" id="UP000694414"/>
    </source>
</evidence>
<dbReference type="Proteomes" id="UP000694414">
    <property type="component" value="Unplaced"/>
</dbReference>
<feature type="compositionally biased region" description="Gly residues" evidence="1">
    <location>
        <begin position="12"/>
        <end position="22"/>
    </location>
</feature>